<evidence type="ECO:0000256" key="3">
    <source>
        <dbReference type="ARBA" id="ARBA00022490"/>
    </source>
</evidence>
<dbReference type="EMBL" id="OBDZ01000003">
    <property type="protein sequence ID" value="SNY16162.1"/>
    <property type="molecule type" value="Genomic_DNA"/>
</dbReference>
<evidence type="ECO:0000256" key="1">
    <source>
        <dbReference type="ARBA" id="ARBA00004496"/>
    </source>
</evidence>
<protein>
    <recommendedName>
        <fullName evidence="9">Ascorbate-specific PTS system EIIA component</fullName>
    </recommendedName>
    <alternativeName>
        <fullName evidence="10">Ascorbate-specific phosphotransferase enzyme IIA component</fullName>
    </alternativeName>
</protein>
<dbReference type="InterPro" id="IPR051351">
    <property type="entry name" value="Ascorbate-PTS_EIIA_comp"/>
</dbReference>
<dbReference type="InterPro" id="IPR002178">
    <property type="entry name" value="PTS_EIIA_type-2_dom"/>
</dbReference>
<dbReference type="RefSeq" id="WP_097016633.1">
    <property type="nucleotide sequence ID" value="NZ_OBDZ01000003.1"/>
</dbReference>
<dbReference type="PROSITE" id="PS51094">
    <property type="entry name" value="PTS_EIIA_TYPE_2"/>
    <property type="match status" value="1"/>
</dbReference>
<keyword evidence="5" id="KW-0808">Transferase</keyword>
<evidence type="ECO:0000256" key="7">
    <source>
        <dbReference type="ARBA" id="ARBA00022777"/>
    </source>
</evidence>
<evidence type="ECO:0000256" key="2">
    <source>
        <dbReference type="ARBA" id="ARBA00022448"/>
    </source>
</evidence>
<keyword evidence="4" id="KW-0597">Phosphoprotein</keyword>
<dbReference type="OrthoDB" id="369398at2"/>
<evidence type="ECO:0000313" key="13">
    <source>
        <dbReference type="Proteomes" id="UP000219573"/>
    </source>
</evidence>
<accession>A0A285FXV9</accession>
<evidence type="ECO:0000256" key="5">
    <source>
        <dbReference type="ARBA" id="ARBA00022679"/>
    </source>
</evidence>
<dbReference type="Pfam" id="PF00359">
    <property type="entry name" value="PTS_EIIA_2"/>
    <property type="match status" value="1"/>
</dbReference>
<dbReference type="PANTHER" id="PTHR36203:SF1">
    <property type="entry name" value="ASCORBATE-SPECIFIC PTS SYSTEM EIIA COMPONENT"/>
    <property type="match status" value="1"/>
</dbReference>
<dbReference type="PANTHER" id="PTHR36203">
    <property type="entry name" value="ASCORBATE-SPECIFIC PTS SYSTEM EIIA COMPONENT"/>
    <property type="match status" value="1"/>
</dbReference>
<comment type="subcellular location">
    <subcellularLocation>
        <location evidence="1">Cytoplasm</location>
    </subcellularLocation>
</comment>
<sequence>MGKLKEMLTKDTIALNQSAKDWEEAVKVGSKLLVNVGVVKESYIDAIIECTHENGPYYVMAPGLAMPHARPEAGVIKTGFSLITLDKPVEFGHEGNDPVDTLITLAAEDNESHMEAIQEVVMLFSDEEAFETIRNAEDIQEVLDLLNEGGFK</sequence>
<reference evidence="13" key="1">
    <citation type="submission" date="2017-09" db="EMBL/GenBank/DDBJ databases">
        <authorList>
            <person name="Varghese N."/>
            <person name="Submissions S."/>
        </authorList>
    </citation>
    <scope>NUCLEOTIDE SEQUENCE [LARGE SCALE GENOMIC DNA]</scope>
    <source>
        <strain evidence="13">MSL47</strain>
    </source>
</reference>
<dbReference type="GO" id="GO:0016301">
    <property type="term" value="F:kinase activity"/>
    <property type="evidence" value="ECO:0007669"/>
    <property type="project" value="UniProtKB-KW"/>
</dbReference>
<evidence type="ECO:0000256" key="10">
    <source>
        <dbReference type="ARBA" id="ARBA00042072"/>
    </source>
</evidence>
<keyword evidence="3" id="KW-0963">Cytoplasm</keyword>
<comment type="function">
    <text evidence="8">The phosphoenolpyruvate-dependent sugar phosphotransferase system (sugar PTS), a major carbohydrate active transport system, catalyzes the phosphorylation of incoming sugar substrates concomitantly with their translocation across the cell membrane. The enzyme II UlaABC PTS system is involved in ascorbate transport.</text>
</comment>
<organism evidence="12 13">
    <name type="scientific">Orenia metallireducens</name>
    <dbReference type="NCBI Taxonomy" id="1413210"/>
    <lineage>
        <taxon>Bacteria</taxon>
        <taxon>Bacillati</taxon>
        <taxon>Bacillota</taxon>
        <taxon>Clostridia</taxon>
        <taxon>Halanaerobiales</taxon>
        <taxon>Halobacteroidaceae</taxon>
        <taxon>Orenia</taxon>
    </lineage>
</organism>
<gene>
    <name evidence="12" type="ORF">SAMN06265827_103175</name>
</gene>
<dbReference type="CDD" id="cd00211">
    <property type="entry name" value="PTS_IIA_fru"/>
    <property type="match status" value="1"/>
</dbReference>
<name>A0A285FXV9_9FIRM</name>
<evidence type="ECO:0000259" key="11">
    <source>
        <dbReference type="PROSITE" id="PS51094"/>
    </source>
</evidence>
<evidence type="ECO:0000256" key="9">
    <source>
        <dbReference type="ARBA" id="ARBA00041175"/>
    </source>
</evidence>
<evidence type="ECO:0000256" key="4">
    <source>
        <dbReference type="ARBA" id="ARBA00022553"/>
    </source>
</evidence>
<keyword evidence="7" id="KW-0418">Kinase</keyword>
<feature type="domain" description="PTS EIIA type-2" evidence="11">
    <location>
        <begin position="6"/>
        <end position="149"/>
    </location>
</feature>
<dbReference type="SUPFAM" id="SSF55804">
    <property type="entry name" value="Phoshotransferase/anion transport protein"/>
    <property type="match status" value="1"/>
</dbReference>
<evidence type="ECO:0000313" key="12">
    <source>
        <dbReference type="EMBL" id="SNY16162.1"/>
    </source>
</evidence>
<evidence type="ECO:0000256" key="6">
    <source>
        <dbReference type="ARBA" id="ARBA00022683"/>
    </source>
</evidence>
<dbReference type="Proteomes" id="UP000219573">
    <property type="component" value="Unassembled WGS sequence"/>
</dbReference>
<dbReference type="GO" id="GO:0009401">
    <property type="term" value="P:phosphoenolpyruvate-dependent sugar phosphotransferase system"/>
    <property type="evidence" value="ECO:0007669"/>
    <property type="project" value="UniProtKB-KW"/>
</dbReference>
<dbReference type="AlphaFoldDB" id="A0A285FXV9"/>
<proteinExistence type="predicted"/>
<keyword evidence="2" id="KW-0813">Transport</keyword>
<keyword evidence="13" id="KW-1185">Reference proteome</keyword>
<keyword evidence="6" id="KW-0598">Phosphotransferase system</keyword>
<dbReference type="InterPro" id="IPR016152">
    <property type="entry name" value="PTrfase/Anion_transptr"/>
</dbReference>
<dbReference type="GO" id="GO:0005737">
    <property type="term" value="C:cytoplasm"/>
    <property type="evidence" value="ECO:0007669"/>
    <property type="project" value="UniProtKB-SubCell"/>
</dbReference>
<dbReference type="Gene3D" id="3.40.930.10">
    <property type="entry name" value="Mannitol-specific EII, Chain A"/>
    <property type="match status" value="1"/>
</dbReference>
<dbReference type="PROSITE" id="PS00372">
    <property type="entry name" value="PTS_EIIA_TYPE_2_HIS"/>
    <property type="match status" value="1"/>
</dbReference>
<evidence type="ECO:0000256" key="8">
    <source>
        <dbReference type="ARBA" id="ARBA00037387"/>
    </source>
</evidence>